<protein>
    <recommendedName>
        <fullName evidence="3">histidine kinase</fullName>
        <ecNumber evidence="3">2.7.13.3</ecNumber>
    </recommendedName>
</protein>
<dbReference type="PANTHER" id="PTHR44936:SF10">
    <property type="entry name" value="SENSOR PROTEIN RSTB"/>
    <property type="match status" value="1"/>
</dbReference>
<dbReference type="Gene3D" id="6.10.340.10">
    <property type="match status" value="1"/>
</dbReference>
<dbReference type="Gene3D" id="3.30.565.10">
    <property type="entry name" value="Histidine kinase-like ATPase, C-terminal domain"/>
    <property type="match status" value="1"/>
</dbReference>
<dbReference type="InterPro" id="IPR036890">
    <property type="entry name" value="HATPase_C_sf"/>
</dbReference>
<proteinExistence type="predicted"/>
<dbReference type="SUPFAM" id="SSF103190">
    <property type="entry name" value="Sensory domain-like"/>
    <property type="match status" value="1"/>
</dbReference>
<keyword evidence="7 12" id="KW-0812">Transmembrane</keyword>
<dbReference type="InterPro" id="IPR005467">
    <property type="entry name" value="His_kinase_dom"/>
</dbReference>
<evidence type="ECO:0000259" key="14">
    <source>
        <dbReference type="PROSITE" id="PS50885"/>
    </source>
</evidence>
<dbReference type="PANTHER" id="PTHR44936">
    <property type="entry name" value="SENSOR PROTEIN CREC"/>
    <property type="match status" value="1"/>
</dbReference>
<sequence>MDVDVADGDLSLPVSSASFFCSGAAADAGTSMICGFGILSAGTYSGPFLPQAIRVLNTSNKPSRCKPVMLFPDICLCPAITPITPHINMSRDYTRSRPNSHEHSEQFRLRLQFLFLLIPTEHALRLRTNIFLRVFLATLAPLILIAMGASYYSEARFAEDVQHEVLTNLHNISASLQQDLRNHRNLTLGIARAPAVQTLLPSLQRIQHGLPTPQLAAQREQINRYFEGFQTILPAAFYLRLLDAQGNTLVKVSHNKRSSAVYDSLNGIPYVEEEIQSDSFIAEVQAMPVNEVSSIALPQDRGVEHLQNIFPLLDYIVPLYYHDEHVGALVVTLIGGQLDHIIEHATRLYDGQLSIIENNPGTPSHGQLIYDKQQAIYFNQIRNRLMFPAHGSHWLDALGEEGEGSLKISPADSKLYYIEMQPYPDQLLSWIIRSRIKPEVIASPFKQIRLTIWLLAASSLLIALLVTLLTAEKLSRPIQSLASHLKNFADGNSQPTRPEESTQNIDEIHELTRAFNYLVDTLETTQRDRDCARLMAAGIGHEINNPLNNILSYSKLIQRSLKSDHLEVNATQQQLLKDINDIRSETLRASEIIKGLLNFARQLPPDYQHFPVQPWLEKTLGLVQQSAADKPVTLNLDNHYHGNMYADELQLQQALINLLLNAIAASPPMATVTLFVRRENTQLIIEVEDQGSGIDAAIHNKIFNPFFSSKAEGQGSGLGLSISLGIIERHQGILSLTNNPAGGAKARISLPLQPPDSV</sequence>
<dbReference type="SMART" id="SM00388">
    <property type="entry name" value="HisKA"/>
    <property type="match status" value="1"/>
</dbReference>
<accession>A0A3B1BFI9</accession>
<evidence type="ECO:0000256" key="12">
    <source>
        <dbReference type="SAM" id="Phobius"/>
    </source>
</evidence>
<keyword evidence="9" id="KW-0418">Kinase</keyword>
<reference evidence="15" key="1">
    <citation type="submission" date="2018-06" db="EMBL/GenBank/DDBJ databases">
        <authorList>
            <person name="Zhirakovskaya E."/>
        </authorList>
    </citation>
    <scope>NUCLEOTIDE SEQUENCE</scope>
</reference>
<dbReference type="CDD" id="cd06225">
    <property type="entry name" value="HAMP"/>
    <property type="match status" value="1"/>
</dbReference>
<dbReference type="GO" id="GO:0005524">
    <property type="term" value="F:ATP binding"/>
    <property type="evidence" value="ECO:0007669"/>
    <property type="project" value="UniProtKB-KW"/>
</dbReference>
<keyword evidence="11 12" id="KW-1133">Transmembrane helix</keyword>
<keyword evidence="12" id="KW-0472">Membrane</keyword>
<comment type="catalytic activity">
    <reaction evidence="1">
        <text>ATP + protein L-histidine = ADP + protein N-phospho-L-histidine.</text>
        <dbReference type="EC" id="2.7.13.3"/>
    </reaction>
</comment>
<dbReference type="GO" id="GO:0000155">
    <property type="term" value="F:phosphorelay sensor kinase activity"/>
    <property type="evidence" value="ECO:0007669"/>
    <property type="project" value="InterPro"/>
</dbReference>
<evidence type="ECO:0000256" key="11">
    <source>
        <dbReference type="ARBA" id="ARBA00022989"/>
    </source>
</evidence>
<dbReference type="SMART" id="SM00387">
    <property type="entry name" value="HATPase_c"/>
    <property type="match status" value="1"/>
</dbReference>
<dbReference type="InterPro" id="IPR050980">
    <property type="entry name" value="2C_sensor_his_kinase"/>
</dbReference>
<evidence type="ECO:0000256" key="9">
    <source>
        <dbReference type="ARBA" id="ARBA00022777"/>
    </source>
</evidence>
<evidence type="ECO:0000256" key="10">
    <source>
        <dbReference type="ARBA" id="ARBA00022840"/>
    </source>
</evidence>
<evidence type="ECO:0000256" key="8">
    <source>
        <dbReference type="ARBA" id="ARBA00022741"/>
    </source>
</evidence>
<evidence type="ECO:0000256" key="4">
    <source>
        <dbReference type="ARBA" id="ARBA00022475"/>
    </source>
</evidence>
<gene>
    <name evidence="15" type="ORF">MNBD_GAMMA25-624</name>
</gene>
<dbReference type="InterPro" id="IPR036097">
    <property type="entry name" value="HisK_dim/P_sf"/>
</dbReference>
<keyword evidence="10" id="KW-0067">ATP-binding</keyword>
<dbReference type="InterPro" id="IPR004358">
    <property type="entry name" value="Sig_transdc_His_kin-like_C"/>
</dbReference>
<keyword evidence="6" id="KW-0808">Transferase</keyword>
<dbReference type="SMART" id="SM00304">
    <property type="entry name" value="HAMP"/>
    <property type="match status" value="1"/>
</dbReference>
<dbReference type="SUPFAM" id="SSF158472">
    <property type="entry name" value="HAMP domain-like"/>
    <property type="match status" value="1"/>
</dbReference>
<dbReference type="EMBL" id="UOFY01000046">
    <property type="protein sequence ID" value="VAX10148.1"/>
    <property type="molecule type" value="Genomic_DNA"/>
</dbReference>
<feature type="transmembrane region" description="Helical" evidence="12">
    <location>
        <begin position="130"/>
        <end position="152"/>
    </location>
</feature>
<evidence type="ECO:0000256" key="3">
    <source>
        <dbReference type="ARBA" id="ARBA00012438"/>
    </source>
</evidence>
<evidence type="ECO:0000256" key="2">
    <source>
        <dbReference type="ARBA" id="ARBA00004651"/>
    </source>
</evidence>
<dbReference type="GO" id="GO:0005886">
    <property type="term" value="C:plasma membrane"/>
    <property type="evidence" value="ECO:0007669"/>
    <property type="project" value="UniProtKB-SubCell"/>
</dbReference>
<dbReference type="AlphaFoldDB" id="A0A3B1BFI9"/>
<dbReference type="Pfam" id="PF00672">
    <property type="entry name" value="HAMP"/>
    <property type="match status" value="1"/>
</dbReference>
<keyword evidence="4" id="KW-1003">Cell membrane</keyword>
<evidence type="ECO:0000259" key="13">
    <source>
        <dbReference type="PROSITE" id="PS50109"/>
    </source>
</evidence>
<dbReference type="Gene3D" id="1.10.287.130">
    <property type="match status" value="1"/>
</dbReference>
<dbReference type="PROSITE" id="PS50109">
    <property type="entry name" value="HIS_KIN"/>
    <property type="match status" value="1"/>
</dbReference>
<evidence type="ECO:0000313" key="15">
    <source>
        <dbReference type="EMBL" id="VAX10148.1"/>
    </source>
</evidence>
<keyword evidence="8" id="KW-0547">Nucleotide-binding</keyword>
<dbReference type="InterPro" id="IPR029151">
    <property type="entry name" value="Sensor-like_sf"/>
</dbReference>
<feature type="domain" description="HAMP" evidence="14">
    <location>
        <begin position="472"/>
        <end position="527"/>
    </location>
</feature>
<keyword evidence="5" id="KW-0597">Phosphoprotein</keyword>
<dbReference type="SUPFAM" id="SSF55874">
    <property type="entry name" value="ATPase domain of HSP90 chaperone/DNA topoisomerase II/histidine kinase"/>
    <property type="match status" value="1"/>
</dbReference>
<organism evidence="15">
    <name type="scientific">hydrothermal vent metagenome</name>
    <dbReference type="NCBI Taxonomy" id="652676"/>
    <lineage>
        <taxon>unclassified sequences</taxon>
        <taxon>metagenomes</taxon>
        <taxon>ecological metagenomes</taxon>
    </lineage>
</organism>
<evidence type="ECO:0000256" key="7">
    <source>
        <dbReference type="ARBA" id="ARBA00022692"/>
    </source>
</evidence>
<evidence type="ECO:0000256" key="6">
    <source>
        <dbReference type="ARBA" id="ARBA00022679"/>
    </source>
</evidence>
<dbReference type="Pfam" id="PF02518">
    <property type="entry name" value="HATPase_c"/>
    <property type="match status" value="1"/>
</dbReference>
<dbReference type="SUPFAM" id="SSF47384">
    <property type="entry name" value="Homodimeric domain of signal transducing histidine kinase"/>
    <property type="match status" value="1"/>
</dbReference>
<dbReference type="InterPro" id="IPR003594">
    <property type="entry name" value="HATPase_dom"/>
</dbReference>
<name>A0A3B1BFI9_9ZZZZ</name>
<dbReference type="PRINTS" id="PR00344">
    <property type="entry name" value="BCTRLSENSOR"/>
</dbReference>
<dbReference type="CDD" id="cd00082">
    <property type="entry name" value="HisKA"/>
    <property type="match status" value="1"/>
</dbReference>
<evidence type="ECO:0000256" key="1">
    <source>
        <dbReference type="ARBA" id="ARBA00000085"/>
    </source>
</evidence>
<dbReference type="InterPro" id="IPR003660">
    <property type="entry name" value="HAMP_dom"/>
</dbReference>
<dbReference type="Pfam" id="PF00512">
    <property type="entry name" value="HisKA"/>
    <property type="match status" value="1"/>
</dbReference>
<dbReference type="PROSITE" id="PS50885">
    <property type="entry name" value="HAMP"/>
    <property type="match status" value="1"/>
</dbReference>
<dbReference type="EC" id="2.7.13.3" evidence="3"/>
<comment type="subcellular location">
    <subcellularLocation>
        <location evidence="2">Cell membrane</location>
        <topology evidence="2">Multi-pass membrane protein</topology>
    </subcellularLocation>
</comment>
<evidence type="ECO:0000256" key="5">
    <source>
        <dbReference type="ARBA" id="ARBA00022553"/>
    </source>
</evidence>
<dbReference type="InterPro" id="IPR003661">
    <property type="entry name" value="HisK_dim/P_dom"/>
</dbReference>
<feature type="domain" description="Histidine kinase" evidence="13">
    <location>
        <begin position="538"/>
        <end position="754"/>
    </location>
</feature>